<evidence type="ECO:0000313" key="1">
    <source>
        <dbReference type="EMBL" id="RXH88378.1"/>
    </source>
</evidence>
<dbReference type="Proteomes" id="UP000290289">
    <property type="component" value="Chromosome 10"/>
</dbReference>
<accession>A0A498IYH8</accession>
<gene>
    <name evidence="1" type="ORF">DVH24_042449</name>
</gene>
<protein>
    <submittedName>
        <fullName evidence="1">Uncharacterized protein</fullName>
    </submittedName>
</protein>
<proteinExistence type="predicted"/>
<sequence>MEKKEGRGGEEGGGGSGIDRWVPAVQVLNEDLHHLAPGEAVLDNLHLHQTVLNRQLQPQHPKYTYCLVR</sequence>
<keyword evidence="2" id="KW-1185">Reference proteome</keyword>
<dbReference type="AlphaFoldDB" id="A0A498IYH8"/>
<evidence type="ECO:0000313" key="2">
    <source>
        <dbReference type="Proteomes" id="UP000290289"/>
    </source>
</evidence>
<dbReference type="EMBL" id="RDQH01000336">
    <property type="protein sequence ID" value="RXH88378.1"/>
    <property type="molecule type" value="Genomic_DNA"/>
</dbReference>
<name>A0A498IYH8_MALDO</name>
<comment type="caution">
    <text evidence="1">The sequence shown here is derived from an EMBL/GenBank/DDBJ whole genome shotgun (WGS) entry which is preliminary data.</text>
</comment>
<reference evidence="1 2" key="1">
    <citation type="submission" date="2018-10" db="EMBL/GenBank/DDBJ databases">
        <title>A high-quality apple genome assembly.</title>
        <authorList>
            <person name="Hu J."/>
        </authorList>
    </citation>
    <scope>NUCLEOTIDE SEQUENCE [LARGE SCALE GENOMIC DNA]</scope>
    <source>
        <strain evidence="2">cv. HFTH1</strain>
        <tissue evidence="1">Young leaf</tissue>
    </source>
</reference>
<organism evidence="1 2">
    <name type="scientific">Malus domestica</name>
    <name type="common">Apple</name>
    <name type="synonym">Pyrus malus</name>
    <dbReference type="NCBI Taxonomy" id="3750"/>
    <lineage>
        <taxon>Eukaryota</taxon>
        <taxon>Viridiplantae</taxon>
        <taxon>Streptophyta</taxon>
        <taxon>Embryophyta</taxon>
        <taxon>Tracheophyta</taxon>
        <taxon>Spermatophyta</taxon>
        <taxon>Magnoliopsida</taxon>
        <taxon>eudicotyledons</taxon>
        <taxon>Gunneridae</taxon>
        <taxon>Pentapetalae</taxon>
        <taxon>rosids</taxon>
        <taxon>fabids</taxon>
        <taxon>Rosales</taxon>
        <taxon>Rosaceae</taxon>
        <taxon>Amygdaloideae</taxon>
        <taxon>Maleae</taxon>
        <taxon>Malus</taxon>
    </lineage>
</organism>